<protein>
    <submittedName>
        <fullName evidence="1">Uncharacterized protein</fullName>
    </submittedName>
</protein>
<dbReference type="AlphaFoldDB" id="A0A5N6E9W2"/>
<sequence>MDRTLAPKARELIREIQRMIPETAGEEYTGEDDVDRLQTKDGRIMYGGQRLAGKVSTLLKILDIGKGWGWTLWHFPAAKVLGNPNSAMYLLPLSDNAVVTPDDESSAGNSLRHYVDEPKLNAGSTVIIFMERS</sequence>
<evidence type="ECO:0000313" key="2">
    <source>
        <dbReference type="Proteomes" id="UP000326799"/>
    </source>
</evidence>
<organism evidence="1 2">
    <name type="scientific">Aspergillus novoparasiticus</name>
    <dbReference type="NCBI Taxonomy" id="986946"/>
    <lineage>
        <taxon>Eukaryota</taxon>
        <taxon>Fungi</taxon>
        <taxon>Dikarya</taxon>
        <taxon>Ascomycota</taxon>
        <taxon>Pezizomycotina</taxon>
        <taxon>Eurotiomycetes</taxon>
        <taxon>Eurotiomycetidae</taxon>
        <taxon>Eurotiales</taxon>
        <taxon>Aspergillaceae</taxon>
        <taxon>Aspergillus</taxon>
        <taxon>Aspergillus subgen. Circumdati</taxon>
    </lineage>
</organism>
<keyword evidence="2" id="KW-1185">Reference proteome</keyword>
<name>A0A5N6E9W2_9EURO</name>
<evidence type="ECO:0000313" key="1">
    <source>
        <dbReference type="EMBL" id="KAB8213563.1"/>
    </source>
</evidence>
<reference evidence="1 2" key="1">
    <citation type="submission" date="2019-04" db="EMBL/GenBank/DDBJ databases">
        <title>Fungal friends and foes A comparative genomics study of 23 Aspergillus species from section Flavi.</title>
        <authorList>
            <consortium name="DOE Joint Genome Institute"/>
            <person name="Kjaerbolling I."/>
            <person name="Vesth T.C."/>
            <person name="Frisvad J.C."/>
            <person name="Nybo J.L."/>
            <person name="Theobald S."/>
            <person name="Kildgaard S."/>
            <person name="Petersen T.I."/>
            <person name="Kuo A."/>
            <person name="Sato A."/>
            <person name="Lyhne E.K."/>
            <person name="Kogle M.E."/>
            <person name="Wiebenga A."/>
            <person name="Kun R.S."/>
            <person name="Lubbers R.J."/>
            <person name="Makela M.R."/>
            <person name="Barry K."/>
            <person name="Chovatia M."/>
            <person name="Clum A."/>
            <person name="Daum C."/>
            <person name="Haridas S."/>
            <person name="He G."/>
            <person name="LaButti K."/>
            <person name="Lipzen A."/>
            <person name="Mondo S."/>
            <person name="Pangilinan J."/>
            <person name="Riley R."/>
            <person name="Salamov A."/>
            <person name="Simmons B.A."/>
            <person name="Magnuson J.K."/>
            <person name="Henrissat B."/>
            <person name="Mortensen U.H."/>
            <person name="Larsen T.O."/>
            <person name="De vries R.P."/>
            <person name="Grigoriev I.V."/>
            <person name="Machida M."/>
            <person name="Baker S.E."/>
            <person name="Andersen M.R."/>
        </authorList>
    </citation>
    <scope>NUCLEOTIDE SEQUENCE [LARGE SCALE GENOMIC DNA]</scope>
    <source>
        <strain evidence="1 2">CBS 126849</strain>
    </source>
</reference>
<gene>
    <name evidence="1" type="ORF">BDV33DRAFT_57601</name>
</gene>
<proteinExistence type="predicted"/>
<dbReference type="Proteomes" id="UP000326799">
    <property type="component" value="Unassembled WGS sequence"/>
</dbReference>
<dbReference type="EMBL" id="ML733595">
    <property type="protein sequence ID" value="KAB8213563.1"/>
    <property type="molecule type" value="Genomic_DNA"/>
</dbReference>
<accession>A0A5N6E9W2</accession>